<dbReference type="Pfam" id="PF04199">
    <property type="entry name" value="Cyclase"/>
    <property type="match status" value="1"/>
</dbReference>
<accession>A0A120FDV7</accession>
<dbReference type="SUPFAM" id="SSF102198">
    <property type="entry name" value="Putative cyclase"/>
    <property type="match status" value="1"/>
</dbReference>
<dbReference type="AlphaFoldDB" id="A0A120FDV7"/>
<dbReference type="GO" id="GO:0019441">
    <property type="term" value="P:L-tryptophan catabolic process to kynurenine"/>
    <property type="evidence" value="ECO:0007669"/>
    <property type="project" value="InterPro"/>
</dbReference>
<evidence type="ECO:0000313" key="2">
    <source>
        <dbReference type="Proteomes" id="UP000068164"/>
    </source>
</evidence>
<dbReference type="InterPro" id="IPR007325">
    <property type="entry name" value="KFase/CYL"/>
</dbReference>
<keyword evidence="2" id="KW-1185">Reference proteome</keyword>
<dbReference type="OrthoDB" id="9777007at2"/>
<organism evidence="1 2">
    <name type="scientific">Rhizobium altiplani</name>
    <dbReference type="NCBI Taxonomy" id="1864509"/>
    <lineage>
        <taxon>Bacteria</taxon>
        <taxon>Pseudomonadati</taxon>
        <taxon>Pseudomonadota</taxon>
        <taxon>Alphaproteobacteria</taxon>
        <taxon>Hyphomicrobiales</taxon>
        <taxon>Rhizobiaceae</taxon>
        <taxon>Rhizobium/Agrobacterium group</taxon>
        <taxon>Rhizobium</taxon>
    </lineage>
</organism>
<reference evidence="1 2" key="1">
    <citation type="submission" date="2015-11" db="EMBL/GenBank/DDBJ databases">
        <title>Draft Genome Sequence of the Strain BR 10423 (Rhizobium sp.) isolated from nodules of Mimosa pudica.</title>
        <authorList>
            <person name="Barauna A.C."/>
            <person name="Zilli J.E."/>
            <person name="Simoes-Araujo J.L."/>
            <person name="Reis V.M."/>
            <person name="James E.K."/>
            <person name="Reis F.B.Jr."/>
            <person name="Rouws L.F."/>
            <person name="Passos S.R."/>
            <person name="Gois S.R."/>
        </authorList>
    </citation>
    <scope>NUCLEOTIDE SEQUENCE [LARGE SCALE GENOMIC DNA]</scope>
    <source>
        <strain evidence="1 2">BR10423</strain>
    </source>
</reference>
<proteinExistence type="predicted"/>
<dbReference type="Proteomes" id="UP000068164">
    <property type="component" value="Unassembled WGS sequence"/>
</dbReference>
<dbReference type="PANTHER" id="PTHR31118">
    <property type="entry name" value="CYCLASE-LIKE PROTEIN 2"/>
    <property type="match status" value="1"/>
</dbReference>
<dbReference type="EMBL" id="LNCD01000150">
    <property type="protein sequence ID" value="KWV40251.1"/>
    <property type="molecule type" value="Genomic_DNA"/>
</dbReference>
<name>A0A120FDV7_9HYPH</name>
<dbReference type="PANTHER" id="PTHR31118:SF12">
    <property type="entry name" value="CYCLASE-LIKE PROTEIN 2"/>
    <property type="match status" value="1"/>
</dbReference>
<comment type="caution">
    <text evidence="1">The sequence shown here is derived from an EMBL/GenBank/DDBJ whole genome shotgun (WGS) entry which is preliminary data.</text>
</comment>
<dbReference type="RefSeq" id="WP_062376422.1">
    <property type="nucleotide sequence ID" value="NZ_LNCD01000150.1"/>
</dbReference>
<dbReference type="Gene3D" id="3.50.30.50">
    <property type="entry name" value="Putative cyclase"/>
    <property type="match status" value="1"/>
</dbReference>
<sequence>MIIDLTMTLREGIMTFPVHWHPVVEITQLGRFEVEGRETRKITLGTHTGTHVDAPRHFVPKGATIENTDLDIYYGPARVLDFTHLPDKTEITREMLVERIGRDFPSRILFRYDWERRLDSLKYYTDHPYLSEEACEWIVENGIRLVGFDAPMPDDPRNGRGSERDSPNHTILLRAGVAILEYLVNLSQIPTKDFILSALPLKIEEGDGAPVRAIAIVE</sequence>
<dbReference type="InterPro" id="IPR037175">
    <property type="entry name" value="KFase_sf"/>
</dbReference>
<protein>
    <submittedName>
        <fullName evidence="1">Cyclase</fullName>
    </submittedName>
</protein>
<dbReference type="GO" id="GO:0004061">
    <property type="term" value="F:arylformamidase activity"/>
    <property type="evidence" value="ECO:0007669"/>
    <property type="project" value="InterPro"/>
</dbReference>
<gene>
    <name evidence="1" type="ORF">AS026_26690</name>
</gene>
<evidence type="ECO:0000313" key="1">
    <source>
        <dbReference type="EMBL" id="KWV40251.1"/>
    </source>
</evidence>